<dbReference type="Proteomes" id="UP000010445">
    <property type="component" value="Unassembled WGS sequence"/>
</dbReference>
<feature type="domain" description="SMODS-associated and fused to various effectors" evidence="1">
    <location>
        <begin position="172"/>
        <end position="349"/>
    </location>
</feature>
<accession>L1MEP5</accession>
<gene>
    <name evidence="2" type="ORF">HMPREF9997_01626</name>
</gene>
<dbReference type="InterPro" id="IPR040836">
    <property type="entry name" value="SAVED"/>
</dbReference>
<evidence type="ECO:0000259" key="1">
    <source>
        <dbReference type="Pfam" id="PF18145"/>
    </source>
</evidence>
<organism evidence="2 3">
    <name type="scientific">Corynebacterium durum F0235</name>
    <dbReference type="NCBI Taxonomy" id="1035195"/>
    <lineage>
        <taxon>Bacteria</taxon>
        <taxon>Bacillati</taxon>
        <taxon>Actinomycetota</taxon>
        <taxon>Actinomycetes</taxon>
        <taxon>Mycobacteriales</taxon>
        <taxon>Corynebacteriaceae</taxon>
        <taxon>Corynebacterium</taxon>
    </lineage>
</organism>
<dbReference type="PATRIC" id="fig|1035195.3.peg.1465"/>
<dbReference type="Pfam" id="PF18145">
    <property type="entry name" value="SAVED"/>
    <property type="match status" value="1"/>
</dbReference>
<dbReference type="HOGENOM" id="CLU_707353_0_0_11"/>
<evidence type="ECO:0000313" key="3">
    <source>
        <dbReference type="Proteomes" id="UP000010445"/>
    </source>
</evidence>
<keyword evidence="3" id="KW-1185">Reference proteome</keyword>
<dbReference type="STRING" id="1035195.HMPREF9997_01626"/>
<protein>
    <recommendedName>
        <fullName evidence="1">SMODS-associated and fused to various effectors domain-containing protein</fullName>
    </recommendedName>
</protein>
<evidence type="ECO:0000313" key="2">
    <source>
        <dbReference type="EMBL" id="EKX89723.1"/>
    </source>
</evidence>
<dbReference type="NCBIfam" id="NF033611">
    <property type="entry name" value="SAVED"/>
    <property type="match status" value="1"/>
</dbReference>
<name>L1MEP5_9CORY</name>
<dbReference type="EMBL" id="AMEM01000022">
    <property type="protein sequence ID" value="EKX89723.1"/>
    <property type="molecule type" value="Genomic_DNA"/>
</dbReference>
<reference evidence="2 3" key="1">
    <citation type="submission" date="2012-05" db="EMBL/GenBank/DDBJ databases">
        <authorList>
            <person name="Weinstock G."/>
            <person name="Sodergren E."/>
            <person name="Lobos E.A."/>
            <person name="Fulton L."/>
            <person name="Fulton R."/>
            <person name="Courtney L."/>
            <person name="Fronick C."/>
            <person name="O'Laughlin M."/>
            <person name="Godfrey J."/>
            <person name="Wilson R.M."/>
            <person name="Miner T."/>
            <person name="Farmer C."/>
            <person name="Delehaunty K."/>
            <person name="Cordes M."/>
            <person name="Minx P."/>
            <person name="Tomlinson C."/>
            <person name="Chen J."/>
            <person name="Wollam A."/>
            <person name="Pepin K.H."/>
            <person name="Bhonagiri V."/>
            <person name="Zhang X."/>
            <person name="Suruliraj S."/>
            <person name="Warren W."/>
            <person name="Mitreva M."/>
            <person name="Mardis E.R."/>
            <person name="Wilson R.K."/>
        </authorList>
    </citation>
    <scope>NUCLEOTIDE SEQUENCE [LARGE SCALE GENOMIC DNA]</scope>
    <source>
        <strain evidence="2 3">F0235</strain>
    </source>
</reference>
<dbReference type="AlphaFoldDB" id="L1MEP5"/>
<comment type="caution">
    <text evidence="2">The sequence shown here is derived from an EMBL/GenBank/DDBJ whole genome shotgun (WGS) entry which is preliminary data.</text>
</comment>
<dbReference type="eggNOG" id="ENOG5030J0P">
    <property type="taxonomic scope" value="Bacteria"/>
</dbReference>
<proteinExistence type="predicted"/>
<sequence length="390" mass="43342">MPARKMQETLERVLGKETSAGVIIVTPNTGQSDMMINLEVPMLLSLANDPDFPLVIANTVQKLEGGIDYDAPYRYLKIDAKTSSDINQFNGSNKDGITKLVSEMLNSRIQYILERMESTGADTITINVETRMPANTEEKCKGDLQIRINPDKENPRKLSKQGLEDLKEMLPLVSNTLQAQAENKKIQITGRMHLTPALAIGAAFPGTKFKEIEIVDRDDNIWCSKREISAPKDAVEVFISRPTGGNDDVQNQVAVLISMAPRCDKSLFDKIVKGNKFDKVIVISTNYDQIDHRWAGELSREIIRKLGNVIGESRPLIHLAYHGPAALAILVGRLLNTYKVVAYERTEKQYGNPIPEDVYSRTLLINVGCPIQAVYNSDELGDDGVQRSAS</sequence>